<feature type="compositionally biased region" description="Basic and acidic residues" evidence="1">
    <location>
        <begin position="175"/>
        <end position="196"/>
    </location>
</feature>
<sequence>MGGFIGKDERPITAADFFVHNCKPYNLLRGIMGGEIRSDLDISPISSVTKEELMDKSKGDALSKSISLLQTTWFVVQYISRITLSLPRTQLETATLAYALLNFCNYMLWWHKPLDVQCPLKNDAIENMGIGREKEGSFDSKGYFHSRVSSIWFGDSIGEMESSSSLQLSTDTVLESEHGAPVESDAEPKEFPDRCTHPASENTSSSANSRHLPPKSGVRVLTPNNGSNNHPSSTMQTMHQMRFVAGNAWSATYLLG</sequence>
<evidence type="ECO:0000313" key="2">
    <source>
        <dbReference type="EMBL" id="PBK87656.1"/>
    </source>
</evidence>
<evidence type="ECO:0000313" key="3">
    <source>
        <dbReference type="Proteomes" id="UP000217790"/>
    </source>
</evidence>
<reference evidence="3" key="1">
    <citation type="journal article" date="2017" name="Nat. Ecol. Evol.">
        <title>Genome expansion and lineage-specific genetic innovations in the forest pathogenic fungi Armillaria.</title>
        <authorList>
            <person name="Sipos G."/>
            <person name="Prasanna A.N."/>
            <person name="Walter M.C."/>
            <person name="O'Connor E."/>
            <person name="Balint B."/>
            <person name="Krizsan K."/>
            <person name="Kiss B."/>
            <person name="Hess J."/>
            <person name="Varga T."/>
            <person name="Slot J."/>
            <person name="Riley R."/>
            <person name="Boka B."/>
            <person name="Rigling D."/>
            <person name="Barry K."/>
            <person name="Lee J."/>
            <person name="Mihaltcheva S."/>
            <person name="LaButti K."/>
            <person name="Lipzen A."/>
            <person name="Waldron R."/>
            <person name="Moloney N.M."/>
            <person name="Sperisen C."/>
            <person name="Kredics L."/>
            <person name="Vagvoelgyi C."/>
            <person name="Patrignani A."/>
            <person name="Fitzpatrick D."/>
            <person name="Nagy I."/>
            <person name="Doyle S."/>
            <person name="Anderson J.B."/>
            <person name="Grigoriev I.V."/>
            <person name="Gueldener U."/>
            <person name="Muensterkoetter M."/>
            <person name="Nagy L.G."/>
        </authorList>
    </citation>
    <scope>NUCLEOTIDE SEQUENCE [LARGE SCALE GENOMIC DNA]</scope>
    <source>
        <strain evidence="3">Ar21-2</strain>
    </source>
</reference>
<dbReference type="PANTHER" id="PTHR35043">
    <property type="entry name" value="TRANSCRIPTION FACTOR DOMAIN-CONTAINING PROTEIN"/>
    <property type="match status" value="1"/>
</dbReference>
<organism evidence="2 3">
    <name type="scientific">Armillaria gallica</name>
    <name type="common">Bulbous honey fungus</name>
    <name type="synonym">Armillaria bulbosa</name>
    <dbReference type="NCBI Taxonomy" id="47427"/>
    <lineage>
        <taxon>Eukaryota</taxon>
        <taxon>Fungi</taxon>
        <taxon>Dikarya</taxon>
        <taxon>Basidiomycota</taxon>
        <taxon>Agaricomycotina</taxon>
        <taxon>Agaricomycetes</taxon>
        <taxon>Agaricomycetidae</taxon>
        <taxon>Agaricales</taxon>
        <taxon>Marasmiineae</taxon>
        <taxon>Physalacriaceae</taxon>
        <taxon>Armillaria</taxon>
    </lineage>
</organism>
<evidence type="ECO:0000256" key="1">
    <source>
        <dbReference type="SAM" id="MobiDB-lite"/>
    </source>
</evidence>
<dbReference type="Proteomes" id="UP000217790">
    <property type="component" value="Unassembled WGS sequence"/>
</dbReference>
<feature type="compositionally biased region" description="Polar residues" evidence="1">
    <location>
        <begin position="222"/>
        <end position="234"/>
    </location>
</feature>
<proteinExistence type="predicted"/>
<name>A0A2H3DJN7_ARMGA</name>
<dbReference type="EMBL" id="KZ293677">
    <property type="protein sequence ID" value="PBK87656.1"/>
    <property type="molecule type" value="Genomic_DNA"/>
</dbReference>
<protein>
    <submittedName>
        <fullName evidence="2">Uncharacterized protein</fullName>
    </submittedName>
</protein>
<keyword evidence="3" id="KW-1185">Reference proteome</keyword>
<feature type="region of interest" description="Disordered" evidence="1">
    <location>
        <begin position="168"/>
        <end position="234"/>
    </location>
</feature>
<feature type="compositionally biased region" description="Polar residues" evidence="1">
    <location>
        <begin position="199"/>
        <end position="209"/>
    </location>
</feature>
<dbReference type="AlphaFoldDB" id="A0A2H3DJN7"/>
<dbReference type="PANTHER" id="PTHR35043:SF7">
    <property type="entry name" value="TRANSCRIPTION FACTOR DOMAIN-CONTAINING PROTEIN"/>
    <property type="match status" value="1"/>
</dbReference>
<dbReference type="STRING" id="47427.A0A2H3DJN7"/>
<dbReference type="OrthoDB" id="3029001at2759"/>
<accession>A0A2H3DJN7</accession>
<gene>
    <name evidence="2" type="ORF">ARMGADRAFT_449722</name>
</gene>
<dbReference type="InParanoid" id="A0A2H3DJN7"/>